<keyword evidence="12" id="KW-1185">Reference proteome</keyword>
<evidence type="ECO:0000259" key="10">
    <source>
        <dbReference type="PROSITE" id="PS50894"/>
    </source>
</evidence>
<evidence type="ECO:0000256" key="7">
    <source>
        <dbReference type="ARBA" id="ARBA00023136"/>
    </source>
</evidence>
<protein>
    <recommendedName>
        <fullName evidence="3">histidine kinase</fullName>
        <ecNumber evidence="3">2.7.13.3</ecNumber>
    </recommendedName>
</protein>
<organism evidence="11 12">
    <name type="scientific">Rhodoferax ferrireducens</name>
    <dbReference type="NCBI Taxonomy" id="192843"/>
    <lineage>
        <taxon>Bacteria</taxon>
        <taxon>Pseudomonadati</taxon>
        <taxon>Pseudomonadota</taxon>
        <taxon>Betaproteobacteria</taxon>
        <taxon>Burkholderiales</taxon>
        <taxon>Comamonadaceae</taxon>
        <taxon>Rhodoferax</taxon>
    </lineage>
</organism>
<dbReference type="PANTHER" id="PTHR43395:SF1">
    <property type="entry name" value="CHEMOTAXIS PROTEIN CHEA"/>
    <property type="match status" value="1"/>
</dbReference>
<dbReference type="Pfam" id="PF13675">
    <property type="entry name" value="PilJ"/>
    <property type="match status" value="1"/>
</dbReference>
<evidence type="ECO:0000256" key="8">
    <source>
        <dbReference type="PROSITE-ProRule" id="PRU00110"/>
    </source>
</evidence>
<feature type="transmembrane region" description="Helical" evidence="9">
    <location>
        <begin position="7"/>
        <end position="27"/>
    </location>
</feature>
<evidence type="ECO:0000313" key="12">
    <source>
        <dbReference type="Proteomes" id="UP001180487"/>
    </source>
</evidence>
<dbReference type="InterPro" id="IPR008207">
    <property type="entry name" value="Sig_transdc_His_kin_Hpt_dom"/>
</dbReference>
<comment type="subcellular location">
    <subcellularLocation>
        <location evidence="2">Membrane</location>
        <topology evidence="2">Multi-pass membrane protein</topology>
    </subcellularLocation>
</comment>
<comment type="caution">
    <text evidence="11">The sequence shown here is derived from an EMBL/GenBank/DDBJ whole genome shotgun (WGS) entry which is preliminary data.</text>
</comment>
<dbReference type="InterPro" id="IPR029095">
    <property type="entry name" value="NarX-like_N"/>
</dbReference>
<dbReference type="PRINTS" id="PR00344">
    <property type="entry name" value="BCTRLSENSOR"/>
</dbReference>
<keyword evidence="5 9" id="KW-1133">Transmembrane helix</keyword>
<dbReference type="SUPFAM" id="SSF55874">
    <property type="entry name" value="ATPase domain of HSP90 chaperone/DNA topoisomerase II/histidine kinase"/>
    <property type="match status" value="1"/>
</dbReference>
<dbReference type="Gene3D" id="3.30.565.10">
    <property type="entry name" value="Histidine kinase-like ATPase, C-terminal domain"/>
    <property type="match status" value="1"/>
</dbReference>
<dbReference type="PANTHER" id="PTHR43395">
    <property type="entry name" value="SENSOR HISTIDINE KINASE CHEA"/>
    <property type="match status" value="1"/>
</dbReference>
<dbReference type="Proteomes" id="UP001180487">
    <property type="component" value="Unassembled WGS sequence"/>
</dbReference>
<accession>A0ABU2C9J2</accession>
<evidence type="ECO:0000256" key="1">
    <source>
        <dbReference type="ARBA" id="ARBA00000085"/>
    </source>
</evidence>
<keyword evidence="7 9" id="KW-0472">Membrane</keyword>
<feature type="modified residue" description="Phosphohistidine" evidence="8">
    <location>
        <position position="419"/>
    </location>
</feature>
<dbReference type="Pfam" id="PF01627">
    <property type="entry name" value="Hpt"/>
    <property type="match status" value="1"/>
</dbReference>
<dbReference type="SUPFAM" id="SSF47226">
    <property type="entry name" value="Histidine-containing phosphotransfer domain, HPT domain"/>
    <property type="match status" value="1"/>
</dbReference>
<dbReference type="InterPro" id="IPR003594">
    <property type="entry name" value="HATPase_dom"/>
</dbReference>
<dbReference type="PROSITE" id="PS50894">
    <property type="entry name" value="HPT"/>
    <property type="match status" value="1"/>
</dbReference>
<keyword evidence="8" id="KW-0597">Phosphoprotein</keyword>
<dbReference type="EC" id="2.7.13.3" evidence="3"/>
<dbReference type="InterPro" id="IPR004358">
    <property type="entry name" value="Sig_transdc_His_kin-like_C"/>
</dbReference>
<evidence type="ECO:0000256" key="4">
    <source>
        <dbReference type="ARBA" id="ARBA00022692"/>
    </source>
</evidence>
<keyword evidence="4 9" id="KW-0812">Transmembrane</keyword>
<comment type="catalytic activity">
    <reaction evidence="1">
        <text>ATP + protein L-histidine = ADP + protein N-phospho-L-histidine.</text>
        <dbReference type="EC" id="2.7.13.3"/>
    </reaction>
</comment>
<dbReference type="InterPro" id="IPR051315">
    <property type="entry name" value="Bact_Chemotaxis_CheA"/>
</dbReference>
<keyword evidence="6" id="KW-0902">Two-component regulatory system</keyword>
<dbReference type="Pfam" id="PF02518">
    <property type="entry name" value="HATPase_c"/>
    <property type="match status" value="1"/>
</dbReference>
<name>A0ABU2C9J2_9BURK</name>
<dbReference type="InterPro" id="IPR036641">
    <property type="entry name" value="HPT_dom_sf"/>
</dbReference>
<gene>
    <name evidence="11" type="ORF">J2X19_002688</name>
</gene>
<evidence type="ECO:0000256" key="9">
    <source>
        <dbReference type="SAM" id="Phobius"/>
    </source>
</evidence>
<feature type="domain" description="HPt" evidence="10">
    <location>
        <begin position="371"/>
        <end position="480"/>
    </location>
</feature>
<proteinExistence type="predicted"/>
<dbReference type="RefSeq" id="WP_310373818.1">
    <property type="nucleotide sequence ID" value="NZ_JAVDXT010000002.1"/>
</dbReference>
<dbReference type="InterPro" id="IPR036890">
    <property type="entry name" value="HATPase_C_sf"/>
</dbReference>
<evidence type="ECO:0000256" key="3">
    <source>
        <dbReference type="ARBA" id="ARBA00012438"/>
    </source>
</evidence>
<reference evidence="11 12" key="1">
    <citation type="submission" date="2023-07" db="EMBL/GenBank/DDBJ databases">
        <title>Sorghum-associated microbial communities from plants grown in Nebraska, USA.</title>
        <authorList>
            <person name="Schachtman D."/>
        </authorList>
    </citation>
    <scope>NUCLEOTIDE SEQUENCE [LARGE SCALE GENOMIC DNA]</scope>
    <source>
        <strain evidence="11 12">BE313</strain>
    </source>
</reference>
<sequence length="671" mass="72739">MGKYRDIVIAVALFLLFDLGVLLVNFYTSYQISEDALGINLAGRQRMLSQRTAKALLAVSAARNQGLASPADLDELRDAVQLFDASLKAFQLGGTVPGGNNQPVYLPPVASRQALAALQQAQALWIPYQQVLAPVLQGRASDDQLQAAGAYAQAHNLQLLGQMNALTTALEATASQRADRLRQVQTAGIVLALLNFGFILFKFLRRLRQSDAAIDAATEENREILASVREGLFLITPDFRIGSQVSQSAHQLFGHPLRPGDDFFALLASRLSDKALQDAKDYVELLFAPHVKESLVQDINPLLDVRVQLPNRLGQEVQRTLAFRFNRVRVGAAVAHLLVTVQDISERSALQATLQAERQRAQKELAMLLAACEADPALLRQFVARAETSLLEVNELLRNTAQGQPALQHALDQAARRIHALKGDAGALGLDSLVHQAHDFESALLQVRAGGGGDPLLALPLPLEELLGKISALKSLAGLQRGMLAQATGTALNTALQRLATELATAHGKRVTTRVQMEQHGALSAEAADLVREIATQLTRNAVVHGIEAPATRQASGKAATGQLEIQLQRQDAEWILRIRDDGRGLHAASIRQKLLDLGWYTALQLESFDERQIVAHIFKPGFSTAGTLSVHAGRGLGLDVVQADVQRLGGRLTLASTTGQFTEFTIRFEI</sequence>
<dbReference type="Gene3D" id="1.20.120.160">
    <property type="entry name" value="HPT domain"/>
    <property type="match status" value="1"/>
</dbReference>
<dbReference type="SMART" id="SM00387">
    <property type="entry name" value="HATPase_c"/>
    <property type="match status" value="1"/>
</dbReference>
<dbReference type="EMBL" id="JAVDXT010000002">
    <property type="protein sequence ID" value="MDR7378009.1"/>
    <property type="molecule type" value="Genomic_DNA"/>
</dbReference>
<evidence type="ECO:0000256" key="5">
    <source>
        <dbReference type="ARBA" id="ARBA00022989"/>
    </source>
</evidence>
<evidence type="ECO:0000256" key="2">
    <source>
        <dbReference type="ARBA" id="ARBA00004141"/>
    </source>
</evidence>
<evidence type="ECO:0000313" key="11">
    <source>
        <dbReference type="EMBL" id="MDR7378009.1"/>
    </source>
</evidence>
<evidence type="ECO:0000256" key="6">
    <source>
        <dbReference type="ARBA" id="ARBA00023012"/>
    </source>
</evidence>